<evidence type="ECO:0000313" key="3">
    <source>
        <dbReference type="Proteomes" id="UP001595075"/>
    </source>
</evidence>
<accession>A0ABR4CZL4</accession>
<protein>
    <submittedName>
        <fullName evidence="2">Uncharacterized protein</fullName>
    </submittedName>
</protein>
<organism evidence="2 3">
    <name type="scientific">Oculimacula yallundae</name>
    <dbReference type="NCBI Taxonomy" id="86028"/>
    <lineage>
        <taxon>Eukaryota</taxon>
        <taxon>Fungi</taxon>
        <taxon>Dikarya</taxon>
        <taxon>Ascomycota</taxon>
        <taxon>Pezizomycotina</taxon>
        <taxon>Leotiomycetes</taxon>
        <taxon>Helotiales</taxon>
        <taxon>Ploettnerulaceae</taxon>
        <taxon>Oculimacula</taxon>
    </lineage>
</organism>
<dbReference type="Proteomes" id="UP001595075">
    <property type="component" value="Unassembled WGS sequence"/>
</dbReference>
<keyword evidence="3" id="KW-1185">Reference proteome</keyword>
<sequence length="138" mass="14797">MHPSQDVRQASRLLRHVHDARRLEAHPAAAASASASAQAPAEKYLCATLHELQPLPEHGNHQNLSFSDAPSGDRTMQPTDSEHAMPSGPELLLAPPAAIVVSMAVQMSTTWHLWNMGSKGSNQVSMVASSFPVAYTLP</sequence>
<evidence type="ECO:0000256" key="1">
    <source>
        <dbReference type="SAM" id="MobiDB-lite"/>
    </source>
</evidence>
<name>A0ABR4CZL4_9HELO</name>
<reference evidence="2 3" key="1">
    <citation type="journal article" date="2024" name="Commun. Biol.">
        <title>Comparative genomic analysis of thermophilic fungi reveals convergent evolutionary adaptations and gene losses.</title>
        <authorList>
            <person name="Steindorff A.S."/>
            <person name="Aguilar-Pontes M.V."/>
            <person name="Robinson A.J."/>
            <person name="Andreopoulos B."/>
            <person name="LaButti K."/>
            <person name="Kuo A."/>
            <person name="Mondo S."/>
            <person name="Riley R."/>
            <person name="Otillar R."/>
            <person name="Haridas S."/>
            <person name="Lipzen A."/>
            <person name="Grimwood J."/>
            <person name="Schmutz J."/>
            <person name="Clum A."/>
            <person name="Reid I.D."/>
            <person name="Moisan M.C."/>
            <person name="Butler G."/>
            <person name="Nguyen T.T.M."/>
            <person name="Dewar K."/>
            <person name="Conant G."/>
            <person name="Drula E."/>
            <person name="Henrissat B."/>
            <person name="Hansel C."/>
            <person name="Singer S."/>
            <person name="Hutchinson M.I."/>
            <person name="de Vries R.P."/>
            <person name="Natvig D.O."/>
            <person name="Powell A.J."/>
            <person name="Tsang A."/>
            <person name="Grigoriev I.V."/>
        </authorList>
    </citation>
    <scope>NUCLEOTIDE SEQUENCE [LARGE SCALE GENOMIC DNA]</scope>
    <source>
        <strain evidence="2 3">CBS 494.80</strain>
    </source>
</reference>
<feature type="compositionally biased region" description="Polar residues" evidence="1">
    <location>
        <begin position="61"/>
        <end position="79"/>
    </location>
</feature>
<feature type="region of interest" description="Disordered" evidence="1">
    <location>
        <begin position="56"/>
        <end position="86"/>
    </location>
</feature>
<comment type="caution">
    <text evidence="2">The sequence shown here is derived from an EMBL/GenBank/DDBJ whole genome shotgun (WGS) entry which is preliminary data.</text>
</comment>
<gene>
    <name evidence="2" type="ORF">VTL71DRAFT_298</name>
</gene>
<evidence type="ECO:0000313" key="2">
    <source>
        <dbReference type="EMBL" id="KAL2075355.1"/>
    </source>
</evidence>
<dbReference type="EMBL" id="JAZHXI010000001">
    <property type="protein sequence ID" value="KAL2075355.1"/>
    <property type="molecule type" value="Genomic_DNA"/>
</dbReference>
<proteinExistence type="predicted"/>